<comment type="subunit">
    <text evidence="8 9">Homodimer.</text>
</comment>
<dbReference type="STRING" id="1301098.PKB_4973"/>
<dbReference type="KEGG" id="pkc:PKB_4973"/>
<feature type="binding site" evidence="8">
    <location>
        <position position="212"/>
    </location>
    <ligand>
        <name>substrate</name>
    </ligand>
</feature>
<evidence type="ECO:0000256" key="3">
    <source>
        <dbReference type="ARBA" id="ARBA00007422"/>
    </source>
</evidence>
<organism evidence="10 11">
    <name type="scientific">Pseudomonas knackmussii (strain DSM 6978 / CCUG 54928 / LMG 23759 / B13)</name>
    <dbReference type="NCBI Taxonomy" id="1301098"/>
    <lineage>
        <taxon>Bacteria</taxon>
        <taxon>Pseudomonadati</taxon>
        <taxon>Pseudomonadota</taxon>
        <taxon>Gammaproteobacteria</taxon>
        <taxon>Pseudomonadales</taxon>
        <taxon>Pseudomonadaceae</taxon>
        <taxon>Pseudomonas</taxon>
    </lineage>
</organism>
<evidence type="ECO:0000313" key="11">
    <source>
        <dbReference type="Proteomes" id="UP000025241"/>
    </source>
</evidence>
<dbReference type="PATRIC" id="fig|1301098.3.peg.4955"/>
<dbReference type="eggNOG" id="COG0149">
    <property type="taxonomic scope" value="Bacteria"/>
</dbReference>
<gene>
    <name evidence="8 10" type="primary">tpiA</name>
    <name evidence="10" type="ORF">PKB_4973</name>
</gene>
<dbReference type="UniPathway" id="UPA00138"/>
<protein>
    <recommendedName>
        <fullName evidence="8 9">Triosephosphate isomerase</fullName>
        <shortName evidence="8">TIM</shortName>
        <shortName evidence="8">TPI</shortName>
        <ecNumber evidence="8 9">5.3.1.1</ecNumber>
    </recommendedName>
    <alternativeName>
        <fullName evidence="8">Triose-phosphate isomerase</fullName>
    </alternativeName>
</protein>
<dbReference type="InterPro" id="IPR020861">
    <property type="entry name" value="Triosephosphate_isomerase_AS"/>
</dbReference>
<dbReference type="OrthoDB" id="9809429at2"/>
<evidence type="ECO:0000313" key="10">
    <source>
        <dbReference type="EMBL" id="CDF86286.1"/>
    </source>
</evidence>
<reference evidence="10 11" key="2">
    <citation type="submission" date="2014-05" db="EMBL/GenBank/DDBJ databases">
        <title>Genome sequence of the 3-chlorobenzoate degrading bacterium Pseudomonas knackmussii B13 shows multiple evidence for horizontal gene transfer.</title>
        <authorList>
            <person name="Miyazaki R."/>
            <person name="Bertelli C."/>
            <person name="Falquet L."/>
            <person name="Robinson-Rechavi M."/>
            <person name="Gharib W."/>
            <person name="Roy S."/>
            <person name="Van der Meer J.R."/>
        </authorList>
    </citation>
    <scope>NUCLEOTIDE SEQUENCE [LARGE SCALE GENOMIC DNA]</scope>
    <source>
        <strain evidence="10 11">B13</strain>
    </source>
</reference>
<evidence type="ECO:0000256" key="9">
    <source>
        <dbReference type="RuleBase" id="RU363013"/>
    </source>
</evidence>
<dbReference type="CDD" id="cd00311">
    <property type="entry name" value="TIM"/>
    <property type="match status" value="1"/>
</dbReference>
<keyword evidence="4 8" id="KW-0312">Gluconeogenesis</keyword>
<dbReference type="AlphaFoldDB" id="A0A024HN41"/>
<comment type="pathway">
    <text evidence="8 9">Carbohydrate biosynthesis; gluconeogenesis.</text>
</comment>
<dbReference type="PROSITE" id="PS51440">
    <property type="entry name" value="TIM_2"/>
    <property type="match status" value="1"/>
</dbReference>
<comment type="function">
    <text evidence="8">Involved in the gluconeogenesis. Catalyzes stereospecifically the conversion of dihydroxyacetone phosphate (DHAP) to D-glyceraldehyde-3-phosphate (G3P).</text>
</comment>
<keyword evidence="7 8" id="KW-0413">Isomerase</keyword>
<dbReference type="Gene3D" id="3.20.20.70">
    <property type="entry name" value="Aldolase class I"/>
    <property type="match status" value="1"/>
</dbReference>
<dbReference type="EC" id="5.3.1.1" evidence="8 9"/>
<keyword evidence="5 8" id="KW-0963">Cytoplasm</keyword>
<dbReference type="PANTHER" id="PTHR21139">
    <property type="entry name" value="TRIOSEPHOSPHATE ISOMERASE"/>
    <property type="match status" value="1"/>
</dbReference>
<feature type="binding site" evidence="8">
    <location>
        <begin position="9"/>
        <end position="11"/>
    </location>
    <ligand>
        <name>substrate</name>
    </ligand>
</feature>
<comment type="pathway">
    <text evidence="2">Carbohydrate metabolism; erythritol degradation.</text>
</comment>
<evidence type="ECO:0000256" key="8">
    <source>
        <dbReference type="HAMAP-Rule" id="MF_00147"/>
    </source>
</evidence>
<dbReference type="GO" id="GO:0004807">
    <property type="term" value="F:triose-phosphate isomerase activity"/>
    <property type="evidence" value="ECO:0007669"/>
    <property type="project" value="UniProtKB-UniRule"/>
</dbReference>
<dbReference type="FunFam" id="3.20.20.70:FF:000016">
    <property type="entry name" value="Triosephosphate isomerase"/>
    <property type="match status" value="1"/>
</dbReference>
<feature type="binding site" evidence="8">
    <location>
        <begin position="233"/>
        <end position="234"/>
    </location>
    <ligand>
        <name>substrate</name>
    </ligand>
</feature>
<evidence type="ECO:0000256" key="6">
    <source>
        <dbReference type="ARBA" id="ARBA00023152"/>
    </source>
</evidence>
<dbReference type="RefSeq" id="WP_043255313.1">
    <property type="nucleotide sequence ID" value="NZ_HG322950.1"/>
</dbReference>
<reference evidence="10 11" key="1">
    <citation type="submission" date="2013-03" db="EMBL/GenBank/DDBJ databases">
        <authorList>
            <person name="Linke B."/>
        </authorList>
    </citation>
    <scope>NUCLEOTIDE SEQUENCE [LARGE SCALE GENOMIC DNA]</scope>
    <source>
        <strain evidence="10 11">B13</strain>
    </source>
</reference>
<feature type="binding site" evidence="8">
    <location>
        <position position="173"/>
    </location>
    <ligand>
        <name>substrate</name>
    </ligand>
</feature>
<dbReference type="InterPro" id="IPR022896">
    <property type="entry name" value="TrioseP_Isoase_bac/euk"/>
</dbReference>
<feature type="active site" description="Proton acceptor" evidence="8">
    <location>
        <position position="167"/>
    </location>
</feature>
<dbReference type="EMBL" id="HG322950">
    <property type="protein sequence ID" value="CDF86286.1"/>
    <property type="molecule type" value="Genomic_DNA"/>
</dbReference>
<sequence length="251" mass="25892">MRRPLVAGNWKMHGTRTSVAELIKGLRQLALPTGVDVAVLPPCLYINQVIQGLDGKALAVGAQNCAVEPMQGALTGEIAASQLSDAGCTLVLVGHSERRQILGESDGVISRKFAAAQSCGLVPVLCVGETREQREAGKTLEVVGRQLGTVIEDLGVGAFSRAVVAYEPVWAIGTGLTASPEQAQEVHAAIRAQLAAENAEVARGVRLLYGGSVKAANAVELFGMPDIDGGLIGGASLNADEFGAICRAAGN</sequence>
<dbReference type="NCBIfam" id="TIGR00419">
    <property type="entry name" value="tim"/>
    <property type="match status" value="1"/>
</dbReference>
<dbReference type="UniPathway" id="UPA00109">
    <property type="reaction ID" value="UER00189"/>
</dbReference>
<comment type="pathway">
    <text evidence="1 8 9">Carbohydrate degradation; glycolysis; D-glyceraldehyde 3-phosphate from glycerone phosphate: step 1/1.</text>
</comment>
<evidence type="ECO:0000256" key="7">
    <source>
        <dbReference type="ARBA" id="ARBA00023235"/>
    </source>
</evidence>
<proteinExistence type="inferred from homology"/>
<dbReference type="GO" id="GO:0019563">
    <property type="term" value="P:glycerol catabolic process"/>
    <property type="evidence" value="ECO:0007669"/>
    <property type="project" value="TreeGrafter"/>
</dbReference>
<accession>A0A024HN41</accession>
<comment type="catalytic activity">
    <reaction evidence="8 9">
        <text>D-glyceraldehyde 3-phosphate = dihydroxyacetone phosphate</text>
        <dbReference type="Rhea" id="RHEA:18585"/>
        <dbReference type="ChEBI" id="CHEBI:57642"/>
        <dbReference type="ChEBI" id="CHEBI:59776"/>
        <dbReference type="EC" id="5.3.1.1"/>
    </reaction>
</comment>
<dbReference type="HOGENOM" id="CLU_024251_2_1_6"/>
<dbReference type="PANTHER" id="PTHR21139:SF42">
    <property type="entry name" value="TRIOSEPHOSPHATE ISOMERASE"/>
    <property type="match status" value="1"/>
</dbReference>
<dbReference type="Pfam" id="PF00121">
    <property type="entry name" value="TIM"/>
    <property type="match status" value="1"/>
</dbReference>
<dbReference type="InterPro" id="IPR035990">
    <property type="entry name" value="TIM_sf"/>
</dbReference>
<dbReference type="GO" id="GO:0046166">
    <property type="term" value="P:glyceraldehyde-3-phosphate biosynthetic process"/>
    <property type="evidence" value="ECO:0007669"/>
    <property type="project" value="TreeGrafter"/>
</dbReference>
<feature type="active site" description="Electrophile" evidence="8">
    <location>
        <position position="95"/>
    </location>
</feature>
<dbReference type="Proteomes" id="UP000025241">
    <property type="component" value="Chromosome I"/>
</dbReference>
<evidence type="ECO:0000256" key="4">
    <source>
        <dbReference type="ARBA" id="ARBA00022432"/>
    </source>
</evidence>
<dbReference type="PROSITE" id="PS00171">
    <property type="entry name" value="TIM_1"/>
    <property type="match status" value="1"/>
</dbReference>
<dbReference type="InterPro" id="IPR013785">
    <property type="entry name" value="Aldolase_TIM"/>
</dbReference>
<name>A0A024HN41_PSEKB</name>
<dbReference type="InterPro" id="IPR000652">
    <property type="entry name" value="Triosephosphate_isomerase"/>
</dbReference>
<evidence type="ECO:0000256" key="2">
    <source>
        <dbReference type="ARBA" id="ARBA00004939"/>
    </source>
</evidence>
<dbReference type="SUPFAM" id="SSF51351">
    <property type="entry name" value="Triosephosphate isomerase (TIM)"/>
    <property type="match status" value="1"/>
</dbReference>
<comment type="similarity">
    <text evidence="3 8 9">Belongs to the triosephosphate isomerase family.</text>
</comment>
<dbReference type="GO" id="GO:0006096">
    <property type="term" value="P:glycolytic process"/>
    <property type="evidence" value="ECO:0007669"/>
    <property type="project" value="UniProtKB-UniRule"/>
</dbReference>
<evidence type="ECO:0000256" key="5">
    <source>
        <dbReference type="ARBA" id="ARBA00022490"/>
    </source>
</evidence>
<evidence type="ECO:0000256" key="1">
    <source>
        <dbReference type="ARBA" id="ARBA00004680"/>
    </source>
</evidence>
<keyword evidence="6 8" id="KW-0324">Glycolysis</keyword>
<dbReference type="GO" id="GO:0006094">
    <property type="term" value="P:gluconeogenesis"/>
    <property type="evidence" value="ECO:0007669"/>
    <property type="project" value="UniProtKB-UniRule"/>
</dbReference>
<dbReference type="GO" id="GO:0005829">
    <property type="term" value="C:cytosol"/>
    <property type="evidence" value="ECO:0007669"/>
    <property type="project" value="TreeGrafter"/>
</dbReference>
<keyword evidence="11" id="KW-1185">Reference proteome</keyword>
<comment type="subcellular location">
    <subcellularLocation>
        <location evidence="8 9">Cytoplasm</location>
    </subcellularLocation>
</comment>
<dbReference type="HAMAP" id="MF_00147_B">
    <property type="entry name" value="TIM_B"/>
    <property type="match status" value="1"/>
</dbReference>